<name>A0A699TQY4_TANCI</name>
<dbReference type="EMBL" id="BKCJ011266106">
    <property type="protein sequence ID" value="GFD12507.1"/>
    <property type="molecule type" value="Genomic_DNA"/>
</dbReference>
<feature type="non-terminal residue" evidence="1">
    <location>
        <position position="1"/>
    </location>
</feature>
<sequence>SASSCLVVPSTTSWAEVPGAALAHKGTAASRTSKLRRRIVIMKRPSFGVFIDGIEHEFTDQVFEHQRRLCVVDGPAIGEQLVVAAHAEADVFLAQQAGSENRRSGVDGQVVDLLVQLHRHSTGEVVAIQIDGRDLADAHTGHGHLGSDRQTGNIVEVGVKFISVGVGAGGQSTDTQGQKQQSQDPGQ</sequence>
<evidence type="ECO:0000313" key="1">
    <source>
        <dbReference type="EMBL" id="GFD12507.1"/>
    </source>
</evidence>
<organism evidence="1">
    <name type="scientific">Tanacetum cinerariifolium</name>
    <name type="common">Dalmatian daisy</name>
    <name type="synonym">Chrysanthemum cinerariifolium</name>
    <dbReference type="NCBI Taxonomy" id="118510"/>
    <lineage>
        <taxon>Eukaryota</taxon>
        <taxon>Viridiplantae</taxon>
        <taxon>Streptophyta</taxon>
        <taxon>Embryophyta</taxon>
        <taxon>Tracheophyta</taxon>
        <taxon>Spermatophyta</taxon>
        <taxon>Magnoliopsida</taxon>
        <taxon>eudicotyledons</taxon>
        <taxon>Gunneridae</taxon>
        <taxon>Pentapetalae</taxon>
        <taxon>asterids</taxon>
        <taxon>campanulids</taxon>
        <taxon>Asterales</taxon>
        <taxon>Asteraceae</taxon>
        <taxon>Asteroideae</taxon>
        <taxon>Anthemideae</taxon>
        <taxon>Anthemidinae</taxon>
        <taxon>Tanacetum</taxon>
    </lineage>
</organism>
<gene>
    <name evidence="1" type="ORF">Tci_884476</name>
</gene>
<reference evidence="1" key="1">
    <citation type="journal article" date="2019" name="Sci. Rep.">
        <title>Draft genome of Tanacetum cinerariifolium, the natural source of mosquito coil.</title>
        <authorList>
            <person name="Yamashiro T."/>
            <person name="Shiraishi A."/>
            <person name="Satake H."/>
            <person name="Nakayama K."/>
        </authorList>
    </citation>
    <scope>NUCLEOTIDE SEQUENCE</scope>
</reference>
<protein>
    <submittedName>
        <fullName evidence="1">Uncharacterized protein</fullName>
    </submittedName>
</protein>
<comment type="caution">
    <text evidence="1">The sequence shown here is derived from an EMBL/GenBank/DDBJ whole genome shotgun (WGS) entry which is preliminary data.</text>
</comment>
<accession>A0A699TQY4</accession>
<dbReference type="AlphaFoldDB" id="A0A699TQY4"/>
<proteinExistence type="predicted"/>